<protein>
    <submittedName>
        <fullName evidence="2">Uncharacterized protein</fullName>
    </submittedName>
</protein>
<dbReference type="RefSeq" id="WP_066333718.1">
    <property type="nucleotide sequence ID" value="NZ_CP017688.1"/>
</dbReference>
<gene>
    <name evidence="2" type="ORF">LPBF_05885</name>
</gene>
<dbReference type="AlphaFoldDB" id="A0A1B9E3J1"/>
<keyword evidence="1" id="KW-0732">Signal</keyword>
<dbReference type="Proteomes" id="UP000093510">
    <property type="component" value="Unassembled WGS sequence"/>
</dbReference>
<evidence type="ECO:0000256" key="1">
    <source>
        <dbReference type="SAM" id="SignalP"/>
    </source>
</evidence>
<evidence type="ECO:0000313" key="3">
    <source>
        <dbReference type="Proteomes" id="UP000093510"/>
    </source>
</evidence>
<proteinExistence type="predicted"/>
<keyword evidence="3" id="KW-1185">Reference proteome</keyword>
<accession>A0A1B9E3J1</accession>
<organism evidence="2 3">
    <name type="scientific">Flavobacterium crassostreae</name>
    <dbReference type="NCBI Taxonomy" id="1763534"/>
    <lineage>
        <taxon>Bacteria</taxon>
        <taxon>Pseudomonadati</taxon>
        <taxon>Bacteroidota</taxon>
        <taxon>Flavobacteriia</taxon>
        <taxon>Flavobacteriales</taxon>
        <taxon>Flavobacteriaceae</taxon>
        <taxon>Flavobacterium</taxon>
    </lineage>
</organism>
<comment type="caution">
    <text evidence="2">The sequence shown here is derived from an EMBL/GenBank/DDBJ whole genome shotgun (WGS) entry which is preliminary data.</text>
</comment>
<feature type="chain" id="PRO_5008625185" evidence="1">
    <location>
        <begin position="20"/>
        <end position="77"/>
    </location>
</feature>
<name>A0A1B9E3J1_9FLAO</name>
<dbReference type="EMBL" id="LVEP01000022">
    <property type="protein sequence ID" value="OCB76468.1"/>
    <property type="molecule type" value="Genomic_DNA"/>
</dbReference>
<evidence type="ECO:0000313" key="2">
    <source>
        <dbReference type="EMBL" id="OCB76468.1"/>
    </source>
</evidence>
<sequence>MKKIITLAAILVFTIQTNAQEATKKAKCSTKQEMSCCKKTMTAEEISKCQAKCKAEGKTCEATTRKKTKKCCAKESK</sequence>
<reference evidence="2 3" key="1">
    <citation type="submission" date="2016-03" db="EMBL/GenBank/DDBJ databases">
        <authorList>
            <person name="Ploux O."/>
        </authorList>
    </citation>
    <scope>NUCLEOTIDE SEQUENCE [LARGE SCALE GENOMIC DNA]</scope>
    <source>
        <strain evidence="2 3">LPB0076</strain>
    </source>
</reference>
<feature type="signal peptide" evidence="1">
    <location>
        <begin position="1"/>
        <end position="19"/>
    </location>
</feature>